<reference evidence="2 3" key="1">
    <citation type="submission" date="2016-07" db="EMBL/GenBank/DDBJ databases">
        <title>Pervasive Adenine N6-methylation of Active Genes in Fungi.</title>
        <authorList>
            <consortium name="DOE Joint Genome Institute"/>
            <person name="Mondo S.J."/>
            <person name="Dannebaum R.O."/>
            <person name="Kuo R.C."/>
            <person name="Labutti K."/>
            <person name="Haridas S."/>
            <person name="Kuo A."/>
            <person name="Salamov A."/>
            <person name="Ahrendt S.R."/>
            <person name="Lipzen A."/>
            <person name="Sullivan W."/>
            <person name="Andreopoulos W.B."/>
            <person name="Clum A."/>
            <person name="Lindquist E."/>
            <person name="Daum C."/>
            <person name="Ramamoorthy G.K."/>
            <person name="Gryganskyi A."/>
            <person name="Culley D."/>
            <person name="Magnuson J.K."/>
            <person name="James T.Y."/>
            <person name="O'Malley M.A."/>
            <person name="Stajich J.E."/>
            <person name="Spatafora J.W."/>
            <person name="Visel A."/>
            <person name="Grigoriev I.V."/>
        </authorList>
    </citation>
    <scope>NUCLEOTIDE SEQUENCE [LARGE SCALE GENOMIC DNA]</scope>
    <source>
        <strain evidence="2 3">PL171</strain>
    </source>
</reference>
<name>A0A1Y2HWN1_9FUNG</name>
<organism evidence="2 3">
    <name type="scientific">Catenaria anguillulae PL171</name>
    <dbReference type="NCBI Taxonomy" id="765915"/>
    <lineage>
        <taxon>Eukaryota</taxon>
        <taxon>Fungi</taxon>
        <taxon>Fungi incertae sedis</taxon>
        <taxon>Blastocladiomycota</taxon>
        <taxon>Blastocladiomycetes</taxon>
        <taxon>Blastocladiales</taxon>
        <taxon>Catenariaceae</taxon>
        <taxon>Catenaria</taxon>
    </lineage>
</organism>
<proteinExistence type="predicted"/>
<dbReference type="Proteomes" id="UP000193411">
    <property type="component" value="Unassembled WGS sequence"/>
</dbReference>
<feature type="region of interest" description="Disordered" evidence="1">
    <location>
        <begin position="163"/>
        <end position="197"/>
    </location>
</feature>
<evidence type="ECO:0000313" key="2">
    <source>
        <dbReference type="EMBL" id="ORZ37562.1"/>
    </source>
</evidence>
<feature type="compositionally biased region" description="Pro residues" evidence="1">
    <location>
        <begin position="181"/>
        <end position="197"/>
    </location>
</feature>
<evidence type="ECO:0000313" key="3">
    <source>
        <dbReference type="Proteomes" id="UP000193411"/>
    </source>
</evidence>
<dbReference type="EMBL" id="MCFL01000012">
    <property type="protein sequence ID" value="ORZ37562.1"/>
    <property type="molecule type" value="Genomic_DNA"/>
</dbReference>
<comment type="caution">
    <text evidence="2">The sequence shown here is derived from an EMBL/GenBank/DDBJ whole genome shotgun (WGS) entry which is preliminary data.</text>
</comment>
<feature type="region of interest" description="Disordered" evidence="1">
    <location>
        <begin position="317"/>
        <end position="339"/>
    </location>
</feature>
<feature type="compositionally biased region" description="Basic residues" evidence="1">
    <location>
        <begin position="163"/>
        <end position="177"/>
    </location>
</feature>
<accession>A0A1Y2HWN1</accession>
<protein>
    <submittedName>
        <fullName evidence="2">Uncharacterized protein</fullName>
    </submittedName>
</protein>
<dbReference type="AlphaFoldDB" id="A0A1Y2HWN1"/>
<evidence type="ECO:0000256" key="1">
    <source>
        <dbReference type="SAM" id="MobiDB-lite"/>
    </source>
</evidence>
<feature type="compositionally biased region" description="Polar residues" evidence="1">
    <location>
        <begin position="320"/>
        <end position="339"/>
    </location>
</feature>
<keyword evidence="3" id="KW-1185">Reference proteome</keyword>
<sequence length="360" mass="39822">MVADAPHVSMAARSAPAPVAPNEPVPALAEVIFEADPFKTVVHPTTGAAEPPMPKLVDDAAVPAPTPAATQVKNEAEIEVEVESRPPPPSRNRTRLSALALNPCPVLNVSRTTLSNPKVTRLQSALACSRTLTSHPPRATRRWTFARKLMRRSTCLSMFRMSKKRPPLPLPRRRPTSRIRPWPPPRPCTLPLSSPAPPTSRLRWTQFLSIPLLQPWTTVCTHKMTTPTAPLRIIPVTRLWSPLPRVARLPSWAGWLAPSAASAATRRPSCRPRTLSLWCPRISRSRPNTSRTARHLLPRRITLPSRSALRACPRSRLAMSRSSRTLPTTARSAPCTPTSRWPQRPWAANRLACVAASMRL</sequence>
<gene>
    <name evidence="2" type="ORF">BCR44DRAFT_1035545</name>
</gene>